<reference evidence="2 3" key="1">
    <citation type="journal article" date="1992" name="Int. J. Syst. Bacteriol.">
        <title>Sphingobacterium antarcticus sp. nov. a Psychrotrophic Bacterium from the Soils of Schirmacher Oasis, Antarctica.</title>
        <authorList>
            <person name="Shivaji S."/>
            <person name="Ray M.K."/>
            <person name="Rao N.S."/>
            <person name="Saiserr L."/>
            <person name="Jagannadham M.V."/>
            <person name="Kumar G.S."/>
            <person name="Reddy G."/>
            <person name="Bhargava P.M."/>
        </authorList>
    </citation>
    <scope>NUCLEOTIDE SEQUENCE [LARGE SCALE GENOMIC DNA]</scope>
    <source>
        <strain evidence="2 3">4BY</strain>
    </source>
</reference>
<keyword evidence="1" id="KW-1133">Transmembrane helix</keyword>
<dbReference type="AlphaFoldDB" id="A0A081PIT6"/>
<proteinExistence type="predicted"/>
<evidence type="ECO:0000313" key="3">
    <source>
        <dbReference type="Proteomes" id="UP000028007"/>
    </source>
</evidence>
<dbReference type="PANTHER" id="PTHR34219">
    <property type="entry name" value="IRON-REGULATED INNER MEMBRANE PROTEIN-RELATED"/>
    <property type="match status" value="1"/>
</dbReference>
<protein>
    <submittedName>
        <fullName evidence="2">Peptidase</fullName>
    </submittedName>
</protein>
<sequence>MKTSKKIKNGVRLIHLWLGLFSGVIVMIISLTGCMYVFESDIRTYLQKEYAYVPVCNQTPASLAALLHDMSKIAPGKKITGIEINHTAPNATVAFSAGKGNVYYLDPYNGRLVKKAGKDYLLTIREIHTSLLMGETGKFIIRWSVVIFVIMLISGLILWFPGQVRLIRQALTIKWEGSFKRVNYDLHNVVGFYASGILLVISLSGLYFGFKEVRTAVSFFSGSKLTEGKKAEPAIKPEIIEAIPERYGKMYADAVSLYPGAELTTLTIRKDGNIRLRLNYASSWERKRNTFFYNADNGQLISSKLYKDYTRADVIEAANYDLHTGQIFGLFGKIVATIISLISASLPVTGFIIWLKKGKKKKKNAHRIKA</sequence>
<dbReference type="EMBL" id="JNFF01000033">
    <property type="protein sequence ID" value="KEQ30609.1"/>
    <property type="molecule type" value="Genomic_DNA"/>
</dbReference>
<evidence type="ECO:0000313" key="2">
    <source>
        <dbReference type="EMBL" id="KEQ30609.1"/>
    </source>
</evidence>
<dbReference type="RefSeq" id="WP_051759742.1">
    <property type="nucleotide sequence ID" value="NZ_JNFF01000033.1"/>
</dbReference>
<feature type="transmembrane region" description="Helical" evidence="1">
    <location>
        <begin position="334"/>
        <end position="355"/>
    </location>
</feature>
<dbReference type="PANTHER" id="PTHR34219:SF3">
    <property type="entry name" value="BLL7967 PROTEIN"/>
    <property type="match status" value="1"/>
</dbReference>
<organism evidence="2 3">
    <name type="scientific">Pedobacter antarcticus 4BY</name>
    <dbReference type="NCBI Taxonomy" id="1358423"/>
    <lineage>
        <taxon>Bacteria</taxon>
        <taxon>Pseudomonadati</taxon>
        <taxon>Bacteroidota</taxon>
        <taxon>Sphingobacteriia</taxon>
        <taxon>Sphingobacteriales</taxon>
        <taxon>Sphingobacteriaceae</taxon>
        <taxon>Pedobacter</taxon>
    </lineage>
</organism>
<accession>A0A081PIT6</accession>
<dbReference type="InterPro" id="IPR005625">
    <property type="entry name" value="PepSY-ass_TM"/>
</dbReference>
<dbReference type="Proteomes" id="UP000028007">
    <property type="component" value="Unassembled WGS sequence"/>
</dbReference>
<dbReference type="PROSITE" id="PS51257">
    <property type="entry name" value="PROKAR_LIPOPROTEIN"/>
    <property type="match status" value="1"/>
</dbReference>
<feature type="transmembrane region" description="Helical" evidence="1">
    <location>
        <begin position="190"/>
        <end position="210"/>
    </location>
</feature>
<dbReference type="Pfam" id="PF03929">
    <property type="entry name" value="PepSY_TM"/>
    <property type="match status" value="1"/>
</dbReference>
<comment type="caution">
    <text evidence="2">The sequence shown here is derived from an EMBL/GenBank/DDBJ whole genome shotgun (WGS) entry which is preliminary data.</text>
</comment>
<dbReference type="OrthoDB" id="111691at2"/>
<feature type="transmembrane region" description="Helical" evidence="1">
    <location>
        <begin position="140"/>
        <end position="160"/>
    </location>
</feature>
<keyword evidence="1" id="KW-0812">Transmembrane</keyword>
<keyword evidence="3" id="KW-1185">Reference proteome</keyword>
<evidence type="ECO:0000256" key="1">
    <source>
        <dbReference type="SAM" id="Phobius"/>
    </source>
</evidence>
<name>A0A081PIT6_9SPHI</name>
<keyword evidence="1" id="KW-0472">Membrane</keyword>
<feature type="transmembrane region" description="Helical" evidence="1">
    <location>
        <begin position="12"/>
        <end position="38"/>
    </location>
</feature>
<dbReference type="eggNOG" id="COG3182">
    <property type="taxonomic scope" value="Bacteria"/>
</dbReference>
<gene>
    <name evidence="2" type="ORF">N180_05145</name>
</gene>